<gene>
    <name evidence="1" type="ORF">TM448A00172_0044</name>
    <name evidence="2" type="ORF">TM448B00344_0030</name>
</gene>
<proteinExistence type="predicted"/>
<sequence>MHKITREQQINNLLELRKRKYTKLGQLRAIKQVIFLVQQQKVKELKDLQIIEEDIKNLSE</sequence>
<evidence type="ECO:0000313" key="2">
    <source>
        <dbReference type="EMBL" id="QJH95084.1"/>
    </source>
</evidence>
<protein>
    <submittedName>
        <fullName evidence="1">Uncharacterized protein</fullName>
    </submittedName>
</protein>
<reference evidence="1" key="1">
    <citation type="submission" date="2020-03" db="EMBL/GenBank/DDBJ databases">
        <title>The deep terrestrial virosphere.</title>
        <authorList>
            <person name="Holmfeldt K."/>
            <person name="Nilsson E."/>
            <person name="Simone D."/>
            <person name="Lopez-Fernandez M."/>
            <person name="Wu X."/>
            <person name="de Brujin I."/>
            <person name="Lundin D."/>
            <person name="Andersson A."/>
            <person name="Bertilsson S."/>
            <person name="Dopson M."/>
        </authorList>
    </citation>
    <scope>NUCLEOTIDE SEQUENCE</scope>
    <source>
        <strain evidence="1">TM448A00172</strain>
        <strain evidence="2">TM448B00344</strain>
    </source>
</reference>
<name>A0A6H1ZCU1_9ZZZZ</name>
<dbReference type="AlphaFoldDB" id="A0A6H1ZCU1"/>
<dbReference type="EMBL" id="MT144612">
    <property type="protein sequence ID" value="QJH95084.1"/>
    <property type="molecule type" value="Genomic_DNA"/>
</dbReference>
<organism evidence="1">
    <name type="scientific">viral metagenome</name>
    <dbReference type="NCBI Taxonomy" id="1070528"/>
    <lineage>
        <taxon>unclassified sequences</taxon>
        <taxon>metagenomes</taxon>
        <taxon>organismal metagenomes</taxon>
    </lineage>
</organism>
<evidence type="ECO:0000313" key="1">
    <source>
        <dbReference type="EMBL" id="QJA45085.1"/>
    </source>
</evidence>
<accession>A0A6H1ZCU1</accession>
<dbReference type="EMBL" id="MT143985">
    <property type="protein sequence ID" value="QJA45085.1"/>
    <property type="molecule type" value="Genomic_DNA"/>
</dbReference>